<accession>A0A6P6X8L5</accession>
<feature type="domain" description="Reverse transcriptase zinc-binding" evidence="2">
    <location>
        <begin position="50"/>
        <end position="121"/>
    </location>
</feature>
<dbReference type="InterPro" id="IPR052929">
    <property type="entry name" value="RNase_H-like_EbsB-rel"/>
</dbReference>
<dbReference type="InterPro" id="IPR002156">
    <property type="entry name" value="RNaseH_domain"/>
</dbReference>
<dbReference type="OrthoDB" id="1113032at2759"/>
<dbReference type="Pfam" id="PF13456">
    <property type="entry name" value="RVT_3"/>
    <property type="match status" value="1"/>
</dbReference>
<evidence type="ECO:0000313" key="4">
    <source>
        <dbReference type="RefSeq" id="XP_027122252.1"/>
    </source>
</evidence>
<keyword evidence="3" id="KW-1185">Reference proteome</keyword>
<dbReference type="GeneID" id="113739215"/>
<dbReference type="GO" id="GO:0003676">
    <property type="term" value="F:nucleic acid binding"/>
    <property type="evidence" value="ECO:0007669"/>
    <property type="project" value="InterPro"/>
</dbReference>
<name>A0A6P6X8L5_COFAR</name>
<dbReference type="PANTHER" id="PTHR47074">
    <property type="entry name" value="BNAC02G40300D PROTEIN"/>
    <property type="match status" value="1"/>
</dbReference>
<dbReference type="Pfam" id="PF13966">
    <property type="entry name" value="zf-RVT"/>
    <property type="match status" value="1"/>
</dbReference>
<proteinExistence type="predicted"/>
<sequence length="333" mass="38829">MVCLLLEIAQPSDGAATSTNRRAQETEVHIAYFCELCCYVGEEIGPSYKSNNSKVWKIVWKKKVEHKLKIFIWKCLHNALPVRELIYRRTKQGNPICSGCGENEETTEHVLLQRKKVKGIWEMAPIQWDGLEHLTDSFLKWWTAVTESQEIRATDDQINLTSNVLWQIWKARNDREFNKKDREPHRIIEKAQMEWMEYYEANKGAEPRKSTREIAVQHITNQNDHEEQWKMQLKILTQQNKDQLVVGIGIMATDSSGQLQAAWMIRERRSGDSLQDQAEAVKLAMIKAANQGWRHIQIEVDNKKLFEYIQRSGHKNSRVAALIDDIQSISRLF</sequence>
<feature type="domain" description="RNase H type-1" evidence="1">
    <location>
        <begin position="242"/>
        <end position="331"/>
    </location>
</feature>
<reference evidence="3" key="1">
    <citation type="journal article" date="2025" name="Foods">
        <title>Unveiling the Microbial Signatures of Arabica Coffee Cherries: Insights into Ripeness Specific Diversity, Functional Traits, and Implications for Quality and Safety.</title>
        <authorList>
            <consortium name="RefSeq"/>
            <person name="Tenea G.N."/>
            <person name="Cifuentes V."/>
            <person name="Reyes P."/>
            <person name="Cevallos-Vallejos M."/>
        </authorList>
    </citation>
    <scope>NUCLEOTIDE SEQUENCE [LARGE SCALE GENOMIC DNA]</scope>
</reference>
<evidence type="ECO:0000259" key="1">
    <source>
        <dbReference type="Pfam" id="PF13456"/>
    </source>
</evidence>
<protein>
    <submittedName>
        <fullName evidence="4">Uncharacterized protein</fullName>
    </submittedName>
</protein>
<dbReference type="PANTHER" id="PTHR47074:SF21">
    <property type="entry name" value="RNASE H TYPE-1 DOMAIN-CONTAINING PROTEIN"/>
    <property type="match status" value="1"/>
</dbReference>
<organism evidence="3 4">
    <name type="scientific">Coffea arabica</name>
    <name type="common">Arabian coffee</name>
    <dbReference type="NCBI Taxonomy" id="13443"/>
    <lineage>
        <taxon>Eukaryota</taxon>
        <taxon>Viridiplantae</taxon>
        <taxon>Streptophyta</taxon>
        <taxon>Embryophyta</taxon>
        <taxon>Tracheophyta</taxon>
        <taxon>Spermatophyta</taxon>
        <taxon>Magnoliopsida</taxon>
        <taxon>eudicotyledons</taxon>
        <taxon>Gunneridae</taxon>
        <taxon>Pentapetalae</taxon>
        <taxon>asterids</taxon>
        <taxon>lamiids</taxon>
        <taxon>Gentianales</taxon>
        <taxon>Rubiaceae</taxon>
        <taxon>Ixoroideae</taxon>
        <taxon>Gardenieae complex</taxon>
        <taxon>Bertiereae - Coffeeae clade</taxon>
        <taxon>Coffeeae</taxon>
        <taxon>Coffea</taxon>
    </lineage>
</organism>
<evidence type="ECO:0000313" key="3">
    <source>
        <dbReference type="Proteomes" id="UP001652660"/>
    </source>
</evidence>
<reference evidence="4" key="2">
    <citation type="submission" date="2025-08" db="UniProtKB">
        <authorList>
            <consortium name="RefSeq"/>
        </authorList>
    </citation>
    <scope>IDENTIFICATION</scope>
    <source>
        <tissue evidence="4">Leaves</tissue>
    </source>
</reference>
<dbReference type="InterPro" id="IPR026960">
    <property type="entry name" value="RVT-Znf"/>
</dbReference>
<evidence type="ECO:0000259" key="2">
    <source>
        <dbReference type="Pfam" id="PF13966"/>
    </source>
</evidence>
<dbReference type="GO" id="GO:0004523">
    <property type="term" value="F:RNA-DNA hybrid ribonuclease activity"/>
    <property type="evidence" value="ECO:0007669"/>
    <property type="project" value="InterPro"/>
</dbReference>
<dbReference type="AlphaFoldDB" id="A0A6P6X8L5"/>
<dbReference type="Proteomes" id="UP001652660">
    <property type="component" value="Chromosome 4c"/>
</dbReference>
<dbReference type="RefSeq" id="XP_027122252.1">
    <property type="nucleotide sequence ID" value="XM_027266451.1"/>
</dbReference>
<gene>
    <name evidence="4" type="primary">LOC113739215</name>
</gene>